<keyword evidence="2" id="KW-1185">Reference proteome</keyword>
<dbReference type="RefSeq" id="WP_230500673.1">
    <property type="nucleotide sequence ID" value="NZ_CAKJTJ010000006.1"/>
</dbReference>
<name>A0ABN8ADG5_9BACI</name>
<reference evidence="1 2" key="1">
    <citation type="submission" date="2021-10" db="EMBL/GenBank/DDBJ databases">
        <authorList>
            <person name="Criscuolo A."/>
        </authorList>
    </citation>
    <scope>NUCLEOTIDE SEQUENCE [LARGE SCALE GENOMIC DNA]</scope>
    <source>
        <strain evidence="2">CIP 111883</strain>
    </source>
</reference>
<dbReference type="Pfam" id="PF14907">
    <property type="entry name" value="NTP_transf_5"/>
    <property type="match status" value="1"/>
</dbReference>
<gene>
    <name evidence="1" type="ORF">BACCIP111883_01525</name>
</gene>
<evidence type="ECO:0008006" key="3">
    <source>
        <dbReference type="Google" id="ProtNLM"/>
    </source>
</evidence>
<dbReference type="EMBL" id="CAKJTJ010000006">
    <property type="protein sequence ID" value="CAG9620755.1"/>
    <property type="molecule type" value="Genomic_DNA"/>
</dbReference>
<dbReference type="Proteomes" id="UP000789833">
    <property type="component" value="Unassembled WGS sequence"/>
</dbReference>
<comment type="caution">
    <text evidence="1">The sequence shown here is derived from an EMBL/GenBank/DDBJ whole genome shotgun (WGS) entry which is preliminary data.</text>
</comment>
<evidence type="ECO:0000313" key="2">
    <source>
        <dbReference type="Proteomes" id="UP000789833"/>
    </source>
</evidence>
<accession>A0ABN8ADG5</accession>
<protein>
    <recommendedName>
        <fullName evidence="3">Renal dipeptidase</fullName>
    </recommendedName>
</protein>
<proteinExistence type="predicted"/>
<sequence>MKGSGLDLTNVPKEILFMGDLLKDVPVDQLEISDNMDWELFIDFSLHHRLFPILHQKVKNANKIPVHVRETLAIYYKQNAFRMLQLSAEMINFHKHFVEKEIPMLFLKGPNLAHDLYGNVSLRTCSDLDVLVPIDRLQDAEEILLNQGFEKDDYIQTILGDWTWRHHHFTYIHKEKELKVEIHWRLNPGPGYEPTFRQLWEHRRKSNLTKKPLYMLGKEHQFFFLVTHGARHGWSRLRWLFDIHQMLKQEIDWEMVLNIFKKHHYTKVGFQALLLARALFQSKMPIFAECKKSRKLAQSAIYYLERKVNLHKEPLPEEISKYHEQYLFGLMSIQQKLLYSLSLFFPYPEDAQRFPLPKRLHFLYFPLRPILGGIRMFKKQTFLKKPNYEGGE</sequence>
<evidence type="ECO:0000313" key="1">
    <source>
        <dbReference type="EMBL" id="CAG9620755.1"/>
    </source>
</evidence>
<organism evidence="1 2">
    <name type="scientific">Sutcliffiella rhizosphaerae</name>
    <dbReference type="NCBI Taxonomy" id="2880967"/>
    <lineage>
        <taxon>Bacteria</taxon>
        <taxon>Bacillati</taxon>
        <taxon>Bacillota</taxon>
        <taxon>Bacilli</taxon>
        <taxon>Bacillales</taxon>
        <taxon>Bacillaceae</taxon>
        <taxon>Sutcliffiella</taxon>
    </lineage>
</organism>
<dbReference type="InterPro" id="IPR039498">
    <property type="entry name" value="NTP_transf_5"/>
</dbReference>